<keyword evidence="1" id="KW-0805">Transcription regulation</keyword>
<evidence type="ECO:0000259" key="4">
    <source>
        <dbReference type="PROSITE" id="PS01124"/>
    </source>
</evidence>
<keyword evidence="2" id="KW-0238">DNA-binding</keyword>
<dbReference type="PANTHER" id="PTHR43280:SF30">
    <property type="entry name" value="MMSAB OPERON REGULATORY PROTEIN"/>
    <property type="match status" value="1"/>
</dbReference>
<evidence type="ECO:0000313" key="6">
    <source>
        <dbReference type="Proteomes" id="UP000016480"/>
    </source>
</evidence>
<dbReference type="SMART" id="SM00342">
    <property type="entry name" value="HTH_ARAC"/>
    <property type="match status" value="1"/>
</dbReference>
<dbReference type="SUPFAM" id="SSF46689">
    <property type="entry name" value="Homeodomain-like"/>
    <property type="match status" value="2"/>
</dbReference>
<dbReference type="Proteomes" id="UP000016480">
    <property type="component" value="Unassembled WGS sequence"/>
</dbReference>
<dbReference type="PROSITE" id="PS01124">
    <property type="entry name" value="HTH_ARAC_FAMILY_2"/>
    <property type="match status" value="1"/>
</dbReference>
<dbReference type="PRINTS" id="PR00032">
    <property type="entry name" value="HTHARAC"/>
</dbReference>
<comment type="caution">
    <text evidence="5">The sequence shown here is derived from an EMBL/GenBank/DDBJ whole genome shotgun (WGS) entry which is preliminary data.</text>
</comment>
<proteinExistence type="predicted"/>
<feature type="domain" description="HTH araC/xylS-type" evidence="4">
    <location>
        <begin position="31"/>
        <end position="129"/>
    </location>
</feature>
<organism evidence="5 6">
    <name type="scientific">Pseudoalteromonas rubra</name>
    <dbReference type="NCBI Taxonomy" id="43658"/>
    <lineage>
        <taxon>Bacteria</taxon>
        <taxon>Pseudomonadati</taxon>
        <taxon>Pseudomonadota</taxon>
        <taxon>Gammaproteobacteria</taxon>
        <taxon>Alteromonadales</taxon>
        <taxon>Pseudoalteromonadaceae</taxon>
        <taxon>Pseudoalteromonas</taxon>
    </lineage>
</organism>
<dbReference type="InterPro" id="IPR020449">
    <property type="entry name" value="Tscrpt_reg_AraC-type_HTH"/>
</dbReference>
<dbReference type="PROSITE" id="PS00041">
    <property type="entry name" value="HTH_ARAC_FAMILY_1"/>
    <property type="match status" value="1"/>
</dbReference>
<gene>
    <name evidence="5" type="primary">pchR</name>
    <name evidence="5" type="ORF">PRUB_a0078</name>
</gene>
<dbReference type="InterPro" id="IPR018062">
    <property type="entry name" value="HTH_AraC-typ_CS"/>
</dbReference>
<keyword evidence="3" id="KW-0804">Transcription</keyword>
<dbReference type="Gene3D" id="1.10.10.60">
    <property type="entry name" value="Homeodomain-like"/>
    <property type="match status" value="2"/>
</dbReference>
<sequence>MFTLLKKKAPHCPDVAIYLPSLSCADIKLAQNAAQYLKSNYTEEVKLNDLTKLMATNRNRLSRVFKSYYGATVFNWLRELRMQRAAELLCSTDNSIQEIAFSVGYSDSNNFSTAFKRCFQTSPIQFRKQAVVSSRVQ</sequence>
<dbReference type="Pfam" id="PF12833">
    <property type="entry name" value="HTH_18"/>
    <property type="match status" value="1"/>
</dbReference>
<accession>A0A8T0C507</accession>
<reference evidence="5 6" key="1">
    <citation type="journal article" date="2012" name="J. Bacteriol.">
        <title>Genome sequence of the cycloprodigiosin-producing bacterial strain Pseudoalteromonas rubra ATCC 29570(T).</title>
        <authorList>
            <person name="Xie B.B."/>
            <person name="Shu Y.L."/>
            <person name="Qin Q.L."/>
            <person name="Rong J.C."/>
            <person name="Zhang X.Y."/>
            <person name="Chen X.L."/>
            <person name="Zhou B.C."/>
            <person name="Zhang Y.Z."/>
        </authorList>
    </citation>
    <scope>NUCLEOTIDE SEQUENCE [LARGE SCALE GENOMIC DNA]</scope>
    <source>
        <strain evidence="5 6">DSM 6842</strain>
    </source>
</reference>
<dbReference type="InterPro" id="IPR018060">
    <property type="entry name" value="HTH_AraC"/>
</dbReference>
<name>A0A8T0C507_9GAMM</name>
<evidence type="ECO:0000256" key="2">
    <source>
        <dbReference type="ARBA" id="ARBA00023125"/>
    </source>
</evidence>
<dbReference type="GO" id="GO:0003700">
    <property type="term" value="F:DNA-binding transcription factor activity"/>
    <property type="evidence" value="ECO:0007669"/>
    <property type="project" value="InterPro"/>
</dbReference>
<dbReference type="GO" id="GO:0043565">
    <property type="term" value="F:sequence-specific DNA binding"/>
    <property type="evidence" value="ECO:0007669"/>
    <property type="project" value="InterPro"/>
</dbReference>
<dbReference type="EMBL" id="AHCD03000035">
    <property type="protein sequence ID" value="KAF7785713.1"/>
    <property type="molecule type" value="Genomic_DNA"/>
</dbReference>
<protein>
    <submittedName>
        <fullName evidence="5">AraC family transcriptional regulator</fullName>
    </submittedName>
</protein>
<dbReference type="PANTHER" id="PTHR43280">
    <property type="entry name" value="ARAC-FAMILY TRANSCRIPTIONAL REGULATOR"/>
    <property type="match status" value="1"/>
</dbReference>
<dbReference type="AlphaFoldDB" id="A0A8T0C507"/>
<evidence type="ECO:0000313" key="5">
    <source>
        <dbReference type="EMBL" id="KAF7785713.1"/>
    </source>
</evidence>
<evidence type="ECO:0000256" key="1">
    <source>
        <dbReference type="ARBA" id="ARBA00023015"/>
    </source>
</evidence>
<dbReference type="InterPro" id="IPR009057">
    <property type="entry name" value="Homeodomain-like_sf"/>
</dbReference>
<evidence type="ECO:0000256" key="3">
    <source>
        <dbReference type="ARBA" id="ARBA00023163"/>
    </source>
</evidence>